<organism evidence="1 2">
    <name type="scientific">Lactococcus muris</name>
    <dbReference type="NCBI Taxonomy" id="2941330"/>
    <lineage>
        <taxon>Bacteria</taxon>
        <taxon>Bacillati</taxon>
        <taxon>Bacillota</taxon>
        <taxon>Bacilli</taxon>
        <taxon>Lactobacillales</taxon>
        <taxon>Streptococcaceae</taxon>
        <taxon>Lactococcus</taxon>
    </lineage>
</organism>
<dbReference type="EMBL" id="JBCLSQ010000031">
    <property type="protein sequence ID" value="MEY8538783.1"/>
    <property type="molecule type" value="Genomic_DNA"/>
</dbReference>
<accession>A0ABV4DCU4</accession>
<proteinExistence type="predicted"/>
<feature type="non-terminal residue" evidence="1">
    <location>
        <position position="1"/>
    </location>
</feature>
<comment type="caution">
    <text evidence="1">The sequence shown here is derived from an EMBL/GenBank/DDBJ whole genome shotgun (WGS) entry which is preliminary data.</text>
</comment>
<dbReference type="Proteomes" id="UP001565242">
    <property type="component" value="Unassembled WGS sequence"/>
</dbReference>
<name>A0ABV4DCU4_9LACT</name>
<protein>
    <submittedName>
        <fullName evidence="1">Uncharacterized protein</fullName>
    </submittedName>
</protein>
<evidence type="ECO:0000313" key="1">
    <source>
        <dbReference type="EMBL" id="MEY8538783.1"/>
    </source>
</evidence>
<sequence>LAIGGLRGDLYYGIKAVANMVANTDGDVAALWEGSNEEHSALAKQLVDEVRSGMPILGEMTPGQTFSMRGTQYRYLENKGDGNHLVNTIEPQFNSQWNINPATDNYNDSTLDNNMKNWHDNLPSVVRRQVQPVQKEFTGVGPDAHINENWFSNAEWASGWIPIVGEPRAFILDFENPAFTDALKNDFAEVDSHGEKKAFALSVAEVNHLSGLGKAFPTMASRTNVGTTRTPFGPGHPWLVMTSLNAVPGTFNVINHWNTTNSAIGGQRPALILRDQDGAWTSNI</sequence>
<reference evidence="1 2" key="1">
    <citation type="submission" date="2024-03" db="EMBL/GenBank/DDBJ databases">
        <title>Mouse gut bacterial collection (mGBC) of GemPharmatech.</title>
        <authorList>
            <person name="He Y."/>
            <person name="Dong L."/>
            <person name="Wu D."/>
            <person name="Gao X."/>
            <person name="Lin Z."/>
        </authorList>
    </citation>
    <scope>NUCLEOTIDE SEQUENCE [LARGE SCALE GENOMIC DNA]</scope>
    <source>
        <strain evidence="1 2">20-218</strain>
    </source>
</reference>
<gene>
    <name evidence="1" type="ORF">AALM99_10055</name>
</gene>
<evidence type="ECO:0000313" key="2">
    <source>
        <dbReference type="Proteomes" id="UP001565242"/>
    </source>
</evidence>
<keyword evidence="2" id="KW-1185">Reference proteome</keyword>